<name>A0A7C4EMA1_9BACT</name>
<gene>
    <name evidence="2" type="ORF">ENV75_06750</name>
</gene>
<dbReference type="EMBL" id="DTHO01000072">
    <property type="protein sequence ID" value="HGH00126.1"/>
    <property type="molecule type" value="Genomic_DNA"/>
</dbReference>
<keyword evidence="1" id="KW-0812">Transmembrane</keyword>
<evidence type="ECO:0008006" key="3">
    <source>
        <dbReference type="Google" id="ProtNLM"/>
    </source>
</evidence>
<comment type="caution">
    <text evidence="2">The sequence shown here is derived from an EMBL/GenBank/DDBJ whole genome shotgun (WGS) entry which is preliminary data.</text>
</comment>
<feature type="transmembrane region" description="Helical" evidence="1">
    <location>
        <begin position="12"/>
        <end position="30"/>
    </location>
</feature>
<evidence type="ECO:0000313" key="2">
    <source>
        <dbReference type="EMBL" id="HGH00126.1"/>
    </source>
</evidence>
<keyword evidence="1" id="KW-1133">Transmembrane helix</keyword>
<feature type="transmembrane region" description="Helical" evidence="1">
    <location>
        <begin position="106"/>
        <end position="125"/>
    </location>
</feature>
<evidence type="ECO:0000256" key="1">
    <source>
        <dbReference type="SAM" id="Phobius"/>
    </source>
</evidence>
<dbReference type="InterPro" id="IPR036249">
    <property type="entry name" value="Thioredoxin-like_sf"/>
</dbReference>
<dbReference type="SUPFAM" id="SSF52833">
    <property type="entry name" value="Thioredoxin-like"/>
    <property type="match status" value="1"/>
</dbReference>
<organism evidence="2">
    <name type="scientific">Thermodesulfovibrio aggregans</name>
    <dbReference type="NCBI Taxonomy" id="86166"/>
    <lineage>
        <taxon>Bacteria</taxon>
        <taxon>Pseudomonadati</taxon>
        <taxon>Nitrospirota</taxon>
        <taxon>Thermodesulfovibrionia</taxon>
        <taxon>Thermodesulfovibrionales</taxon>
        <taxon>Thermodesulfovibrionaceae</taxon>
        <taxon>Thermodesulfovibrio</taxon>
    </lineage>
</organism>
<proteinExistence type="predicted"/>
<protein>
    <recommendedName>
        <fullName evidence="3">Vitamin K epoxide reductase domain-containing protein</fullName>
    </recommendedName>
</protein>
<reference evidence="2" key="1">
    <citation type="journal article" date="2020" name="mSystems">
        <title>Genome- and Community-Level Interaction Insights into Carbon Utilization and Element Cycling Functions of Hydrothermarchaeota in Hydrothermal Sediment.</title>
        <authorList>
            <person name="Zhou Z."/>
            <person name="Liu Y."/>
            <person name="Xu W."/>
            <person name="Pan J."/>
            <person name="Luo Z.H."/>
            <person name="Li M."/>
        </authorList>
    </citation>
    <scope>NUCLEOTIDE SEQUENCE [LARGE SCALE GENOMIC DNA]</scope>
    <source>
        <strain evidence="2">SpSt-788</strain>
    </source>
</reference>
<feature type="transmembrane region" description="Helical" evidence="1">
    <location>
        <begin position="132"/>
        <end position="149"/>
    </location>
</feature>
<dbReference type="Gene3D" id="1.20.1440.130">
    <property type="entry name" value="VKOR domain"/>
    <property type="match status" value="1"/>
</dbReference>
<dbReference type="Gene3D" id="3.40.30.10">
    <property type="entry name" value="Glutaredoxin"/>
    <property type="match status" value="1"/>
</dbReference>
<feature type="transmembrane region" description="Helical" evidence="1">
    <location>
        <begin position="50"/>
        <end position="71"/>
    </location>
</feature>
<dbReference type="AlphaFoldDB" id="A0A7C4EMA1"/>
<accession>A0A7C4EMA1</accession>
<dbReference type="InterPro" id="IPR038354">
    <property type="entry name" value="VKOR_sf"/>
</dbReference>
<sequence>MKIKKLFNPPAIFYLSGFFLTFLETVYHLSGKSLCRTEGCKIVESFVKGGEIILLVSGIFLFGILFFLSLGFEKLRKLKIEEIILSVALAVEGYLVGFQSFFINEFCLFCIIIFGILFISAVTRLFQGKKELIVALLACVCVFFATYLVNSQIGYITSSKYVLVFSKDCPHCEEIIQFCKLHSISVKTVEAQKVSGTLKSLGIESVPVLFCNEGAEKKFIIGTDNIKGYLLAKNLSNQKSDGTCPIFEPENCR</sequence>
<keyword evidence="1" id="KW-0472">Membrane</keyword>